<feature type="active site" description="Charge relay system" evidence="8">
    <location>
        <position position="372"/>
    </location>
</feature>
<evidence type="ECO:0000259" key="10">
    <source>
        <dbReference type="Pfam" id="PF04083"/>
    </source>
</evidence>
<dbReference type="InterPro" id="IPR006693">
    <property type="entry name" value="AB_hydrolase_lipase"/>
</dbReference>
<organism evidence="11 12">
    <name type="scientific">Hermetia illucens</name>
    <name type="common">Black soldier fly</name>
    <dbReference type="NCBI Taxonomy" id="343691"/>
    <lineage>
        <taxon>Eukaryota</taxon>
        <taxon>Metazoa</taxon>
        <taxon>Ecdysozoa</taxon>
        <taxon>Arthropoda</taxon>
        <taxon>Hexapoda</taxon>
        <taxon>Insecta</taxon>
        <taxon>Pterygota</taxon>
        <taxon>Neoptera</taxon>
        <taxon>Endopterygota</taxon>
        <taxon>Diptera</taxon>
        <taxon>Brachycera</taxon>
        <taxon>Stratiomyomorpha</taxon>
        <taxon>Stratiomyidae</taxon>
        <taxon>Hermetiinae</taxon>
        <taxon>Hermetia</taxon>
    </lineage>
</organism>
<dbReference type="FunFam" id="3.40.50.1820:FF:000021">
    <property type="entry name" value="Lipase"/>
    <property type="match status" value="1"/>
</dbReference>
<dbReference type="PANTHER" id="PTHR11005">
    <property type="entry name" value="LYSOSOMAL ACID LIPASE-RELATED"/>
    <property type="match status" value="1"/>
</dbReference>
<dbReference type="Gene3D" id="3.40.50.1820">
    <property type="entry name" value="alpha/beta hydrolase"/>
    <property type="match status" value="1"/>
</dbReference>
<proteinExistence type="inferred from homology"/>
<accession>A0A7R8YUI5</accession>
<dbReference type="GO" id="GO:0016042">
    <property type="term" value="P:lipid catabolic process"/>
    <property type="evidence" value="ECO:0007669"/>
    <property type="project" value="UniProtKB-KW"/>
</dbReference>
<dbReference type="SUPFAM" id="SSF53474">
    <property type="entry name" value="alpha/beta-Hydrolases"/>
    <property type="match status" value="1"/>
</dbReference>
<feature type="chain" id="PRO_5030765947" description="Lipase" evidence="9">
    <location>
        <begin position="21"/>
        <end position="428"/>
    </location>
</feature>
<feature type="signal peptide" evidence="9">
    <location>
        <begin position="1"/>
        <end position="20"/>
    </location>
</feature>
<dbReference type="Pfam" id="PF04083">
    <property type="entry name" value="Abhydro_lipase"/>
    <property type="match status" value="1"/>
</dbReference>
<evidence type="ECO:0000313" key="11">
    <source>
        <dbReference type="EMBL" id="CAD7082799.1"/>
    </source>
</evidence>
<protein>
    <recommendedName>
        <fullName evidence="7">Lipase</fullName>
    </recommendedName>
</protein>
<dbReference type="FunCoup" id="A0A7R8YUI5">
    <property type="interactions" value="55"/>
</dbReference>
<name>A0A7R8YUI5_HERIL</name>
<dbReference type="InterPro" id="IPR025483">
    <property type="entry name" value="Lipase_euk"/>
</dbReference>
<feature type="active site" description="Charge relay system" evidence="8">
    <location>
        <position position="403"/>
    </location>
</feature>
<evidence type="ECO:0000256" key="4">
    <source>
        <dbReference type="ARBA" id="ARBA00022963"/>
    </source>
</evidence>
<evidence type="ECO:0000256" key="5">
    <source>
        <dbReference type="ARBA" id="ARBA00023098"/>
    </source>
</evidence>
<sequence>MLRFVLLSHLACIVWSSTAAGYLYDSNLALQDIESDAIDNGRYDQEVDLYGQEEIDRNAQKIQERVTRNRYPFEAHSVQTQDGYILGLHRIPYSPNNVPAPGKPVIFLQHGLLCSSNDWILAGPAKGLAYILADLGYDVWMGNSRGNSFSKNHAWLHPKSKSFWDFSWHQIGYYDLPAMIDYVLNNTSQASLNYVGHSQGAGSVFVMTSLRPEYNQKIRSMHALAPAAFMGNVQNPFLRALSPILSKVSFLNKVLGSFEFLPSTATKKLAGSLLCKIESSFQPVCANILFLIAGYNHDNLNRTIFPDILQVTPAGASVNQIVHYAQGVSSGKFRQYDYGVVKNMLVYKSLRPPDYLLGKVTAPMHLYYSNNDWLVAVKDIQILASKLQNVVYSKMVPDMTFNHLDFLWGLNVQEMVYDDLVENIRKYT</sequence>
<evidence type="ECO:0000256" key="6">
    <source>
        <dbReference type="ARBA" id="ARBA00023180"/>
    </source>
</evidence>
<gene>
    <name evidence="11" type="ORF">HERILL_LOCUS5806</name>
</gene>
<evidence type="ECO:0000256" key="1">
    <source>
        <dbReference type="ARBA" id="ARBA00010701"/>
    </source>
</evidence>
<feature type="domain" description="Partial AB-hydrolase lipase" evidence="10">
    <location>
        <begin position="63"/>
        <end position="121"/>
    </location>
</feature>
<dbReference type="Proteomes" id="UP000594454">
    <property type="component" value="Chromosome 2"/>
</dbReference>
<evidence type="ECO:0000256" key="9">
    <source>
        <dbReference type="SAM" id="SignalP"/>
    </source>
</evidence>
<dbReference type="EMBL" id="LR899010">
    <property type="protein sequence ID" value="CAD7082799.1"/>
    <property type="molecule type" value="Genomic_DNA"/>
</dbReference>
<keyword evidence="3 7" id="KW-0378">Hydrolase</keyword>
<dbReference type="PIRSF" id="PIRSF000862">
    <property type="entry name" value="Steryl_ester_lip"/>
    <property type="match status" value="1"/>
</dbReference>
<keyword evidence="5" id="KW-0443">Lipid metabolism</keyword>
<keyword evidence="2 9" id="KW-0732">Signal</keyword>
<dbReference type="InParanoid" id="A0A7R8YUI5"/>
<evidence type="ECO:0000256" key="7">
    <source>
        <dbReference type="PIRNR" id="PIRNR000862"/>
    </source>
</evidence>
<dbReference type="OrthoDB" id="9974421at2759"/>
<evidence type="ECO:0000256" key="2">
    <source>
        <dbReference type="ARBA" id="ARBA00022729"/>
    </source>
</evidence>
<dbReference type="AlphaFoldDB" id="A0A7R8YUI5"/>
<keyword evidence="4 7" id="KW-0442">Lipid degradation</keyword>
<dbReference type="InterPro" id="IPR029058">
    <property type="entry name" value="AB_hydrolase_fold"/>
</dbReference>
<evidence type="ECO:0000313" key="12">
    <source>
        <dbReference type="Proteomes" id="UP000594454"/>
    </source>
</evidence>
<reference evidence="11 12" key="1">
    <citation type="submission" date="2020-11" db="EMBL/GenBank/DDBJ databases">
        <authorList>
            <person name="Wallbank WR R."/>
            <person name="Pardo Diaz C."/>
            <person name="Kozak K."/>
            <person name="Martin S."/>
            <person name="Jiggins C."/>
            <person name="Moest M."/>
            <person name="Warren A I."/>
            <person name="Generalovic N T."/>
            <person name="Byers J.R.P. K."/>
            <person name="Montejo-Kovacevich G."/>
            <person name="Yen C E."/>
        </authorList>
    </citation>
    <scope>NUCLEOTIDE SEQUENCE [LARGE SCALE GENOMIC DNA]</scope>
</reference>
<evidence type="ECO:0000256" key="3">
    <source>
        <dbReference type="ARBA" id="ARBA00022801"/>
    </source>
</evidence>
<keyword evidence="12" id="KW-1185">Reference proteome</keyword>
<comment type="similarity">
    <text evidence="1 7">Belongs to the AB hydrolase superfamily. Lipase family.</text>
</comment>
<dbReference type="GO" id="GO:0016788">
    <property type="term" value="F:hydrolase activity, acting on ester bonds"/>
    <property type="evidence" value="ECO:0007669"/>
    <property type="project" value="InterPro"/>
</dbReference>
<keyword evidence="6" id="KW-0325">Glycoprotein</keyword>
<feature type="active site" description="Nucleophile" evidence="8">
    <location>
        <position position="198"/>
    </location>
</feature>
<evidence type="ECO:0000256" key="8">
    <source>
        <dbReference type="PIRSR" id="PIRSR000862-1"/>
    </source>
</evidence>